<evidence type="ECO:0000313" key="1">
    <source>
        <dbReference type="EMBL" id="MFH7516030.1"/>
    </source>
</evidence>
<dbReference type="EMBL" id="JAVCQK010000005">
    <property type="protein sequence ID" value="MFH7516030.1"/>
    <property type="molecule type" value="Genomic_DNA"/>
</dbReference>
<sequence>MKTLPLPFTSVNVALKKSARHTVKALTKRDDYIFLDLNRDVASVKRLSNAVAVVLDNDCLLSIWSVRYFYEGIQNIKPDLHIHKILKRRDRSLLKPIGIRQWFTPSWG</sequence>
<organism evidence="1 2">
    <name type="scientific">Pseudomonas syringae pv. tagetis</name>
    <dbReference type="NCBI Taxonomy" id="129140"/>
    <lineage>
        <taxon>Bacteria</taxon>
        <taxon>Pseudomonadati</taxon>
        <taxon>Pseudomonadota</taxon>
        <taxon>Gammaproteobacteria</taxon>
        <taxon>Pseudomonadales</taxon>
        <taxon>Pseudomonadaceae</taxon>
        <taxon>Pseudomonas</taxon>
    </lineage>
</organism>
<accession>A0ABW7NMB6</accession>
<protein>
    <submittedName>
        <fullName evidence="1">Uncharacterized protein</fullName>
    </submittedName>
</protein>
<dbReference type="Proteomes" id="UP001610657">
    <property type="component" value="Unassembled WGS sequence"/>
</dbReference>
<comment type="caution">
    <text evidence="1">The sequence shown here is derived from an EMBL/GenBank/DDBJ whole genome shotgun (WGS) entry which is preliminary data.</text>
</comment>
<evidence type="ECO:0000313" key="2">
    <source>
        <dbReference type="Proteomes" id="UP001610657"/>
    </source>
</evidence>
<proteinExistence type="predicted"/>
<dbReference type="GeneID" id="96219127"/>
<name>A0ABW7NMB6_9PSED</name>
<reference evidence="1 2" key="1">
    <citation type="submission" date="2023-08" db="EMBL/GenBank/DDBJ databases">
        <title>Genomic and mutational analysis of Pseudomonas syringae pv. tagetis EB037 pathogenicity on sunflower.</title>
        <authorList>
            <person name="Maul J.E."/>
        </authorList>
    </citation>
    <scope>NUCLEOTIDE SEQUENCE [LARGE SCALE GENOMIC DNA]</scope>
    <source>
        <strain evidence="1 2">EB037_T1</strain>
    </source>
</reference>
<gene>
    <name evidence="1" type="ORF">RA271_12680</name>
</gene>
<keyword evidence="2" id="KW-1185">Reference proteome</keyword>
<dbReference type="RefSeq" id="WP_055005768.1">
    <property type="nucleotide sequence ID" value="NZ_CP092923.1"/>
</dbReference>